<evidence type="ECO:0000313" key="3">
    <source>
        <dbReference type="Proteomes" id="UP000703269"/>
    </source>
</evidence>
<evidence type="ECO:0000313" key="2">
    <source>
        <dbReference type="EMBL" id="GJE93188.1"/>
    </source>
</evidence>
<evidence type="ECO:0000256" key="1">
    <source>
        <dbReference type="SAM" id="MobiDB-lite"/>
    </source>
</evidence>
<dbReference type="EMBL" id="BPQB01000030">
    <property type="protein sequence ID" value="GJE93188.1"/>
    <property type="molecule type" value="Genomic_DNA"/>
</dbReference>
<organism evidence="2 3">
    <name type="scientific">Phanerochaete sordida</name>
    <dbReference type="NCBI Taxonomy" id="48140"/>
    <lineage>
        <taxon>Eukaryota</taxon>
        <taxon>Fungi</taxon>
        <taxon>Dikarya</taxon>
        <taxon>Basidiomycota</taxon>
        <taxon>Agaricomycotina</taxon>
        <taxon>Agaricomycetes</taxon>
        <taxon>Polyporales</taxon>
        <taxon>Phanerochaetaceae</taxon>
        <taxon>Phanerochaete</taxon>
    </lineage>
</organism>
<protein>
    <submittedName>
        <fullName evidence="2">Uncharacterized protein</fullName>
    </submittedName>
</protein>
<accession>A0A9P3GE20</accession>
<reference evidence="2 3" key="1">
    <citation type="submission" date="2021-08" db="EMBL/GenBank/DDBJ databases">
        <title>Draft Genome Sequence of Phanerochaete sordida strain YK-624.</title>
        <authorList>
            <person name="Mori T."/>
            <person name="Dohra H."/>
            <person name="Suzuki T."/>
            <person name="Kawagishi H."/>
            <person name="Hirai H."/>
        </authorList>
    </citation>
    <scope>NUCLEOTIDE SEQUENCE [LARGE SCALE GENOMIC DNA]</scope>
    <source>
        <strain evidence="2 3">YK-624</strain>
    </source>
</reference>
<sequence length="87" mass="9527">MCLYLCVAHPRLMIVVRDRGWAGVRPPRGCSHLASCAPHPCRDPSGCCRRMQPTTCSSLHWPTGRQLDHRGTGRGMARSVSASITAQ</sequence>
<name>A0A9P3GE20_9APHY</name>
<dbReference type="AlphaFoldDB" id="A0A9P3GE20"/>
<keyword evidence="3" id="KW-1185">Reference proteome</keyword>
<comment type="caution">
    <text evidence="2">The sequence shown here is derived from an EMBL/GenBank/DDBJ whole genome shotgun (WGS) entry which is preliminary data.</text>
</comment>
<gene>
    <name evidence="2" type="ORF">PsYK624_093470</name>
</gene>
<feature type="region of interest" description="Disordered" evidence="1">
    <location>
        <begin position="67"/>
        <end position="87"/>
    </location>
</feature>
<proteinExistence type="predicted"/>
<dbReference type="Proteomes" id="UP000703269">
    <property type="component" value="Unassembled WGS sequence"/>
</dbReference>